<accession>A0A4U8QD35</accession>
<sequence>MAFGTGINMDSPDAGRIRGKQIEIACYCWFTRTGISIPRLVKYQDEEGEIHTIGNIRVLCSEQKNFAGVSSMEYQCEMVAEGIMKNVKLIFFPDKKKWVMVYGNA</sequence>
<dbReference type="RefSeq" id="WP_027296508.1">
    <property type="nucleotide sequence ID" value="NZ_CABMJZ010000051.1"/>
</dbReference>
<keyword evidence="2" id="KW-1185">Reference proteome</keyword>
<comment type="caution">
    <text evidence="1">The sequence shown here is derived from an EMBL/GenBank/DDBJ whole genome shotgun (WGS) entry which is preliminary data.</text>
</comment>
<dbReference type="STRING" id="180332.GCA_000797495_03173"/>
<dbReference type="EMBL" id="QGQD01000014">
    <property type="protein sequence ID" value="TLD02474.1"/>
    <property type="molecule type" value="Genomic_DNA"/>
</dbReference>
<dbReference type="Proteomes" id="UP000306509">
    <property type="component" value="Unassembled WGS sequence"/>
</dbReference>
<gene>
    <name evidence="1" type="ORF">DSM106044_00604</name>
</gene>
<dbReference type="AlphaFoldDB" id="A0A4U8QD35"/>
<name>A0A4U8QD35_9FIRM</name>
<dbReference type="OrthoDB" id="9796949at2"/>
<evidence type="ECO:0000313" key="1">
    <source>
        <dbReference type="EMBL" id="TLD02474.1"/>
    </source>
</evidence>
<reference evidence="1 2" key="1">
    <citation type="journal article" date="2019" name="Anaerobe">
        <title>Detection of Robinsoniella peoriensis in multiple bone samples of a trauma patient.</title>
        <authorList>
            <person name="Schrottner P."/>
            <person name="Hartwich K."/>
            <person name="Bunk B."/>
            <person name="Schober I."/>
            <person name="Helbig S."/>
            <person name="Rudolph W.W."/>
            <person name="Gunzer F."/>
        </authorList>
    </citation>
    <scope>NUCLEOTIDE SEQUENCE [LARGE SCALE GENOMIC DNA]</scope>
    <source>
        <strain evidence="1 2">DSM 106044</strain>
    </source>
</reference>
<protein>
    <submittedName>
        <fullName evidence="1">Uncharacterized protein</fullName>
    </submittedName>
</protein>
<proteinExistence type="predicted"/>
<organism evidence="1 2">
    <name type="scientific">Robinsoniella peoriensis</name>
    <dbReference type="NCBI Taxonomy" id="180332"/>
    <lineage>
        <taxon>Bacteria</taxon>
        <taxon>Bacillati</taxon>
        <taxon>Bacillota</taxon>
        <taxon>Clostridia</taxon>
        <taxon>Lachnospirales</taxon>
        <taxon>Lachnospiraceae</taxon>
        <taxon>Robinsoniella</taxon>
    </lineage>
</organism>
<evidence type="ECO:0000313" key="2">
    <source>
        <dbReference type="Proteomes" id="UP000306509"/>
    </source>
</evidence>